<protein>
    <submittedName>
        <fullName evidence="1">Uncharacterized protein</fullName>
    </submittedName>
</protein>
<organism evidence="1 2">
    <name type="scientific">Methanobacterium formicicum</name>
    <dbReference type="NCBI Taxonomy" id="2162"/>
    <lineage>
        <taxon>Archaea</taxon>
        <taxon>Methanobacteriati</taxon>
        <taxon>Methanobacteriota</taxon>
        <taxon>Methanomada group</taxon>
        <taxon>Methanobacteria</taxon>
        <taxon>Methanobacteriales</taxon>
        <taxon>Methanobacteriaceae</taxon>
        <taxon>Methanobacterium</taxon>
    </lineage>
</organism>
<proteinExistence type="predicted"/>
<comment type="caution">
    <text evidence="1">The sequence shown here is derived from an EMBL/GenBank/DDBJ whole genome shotgun (WGS) entry which is preliminary data.</text>
</comment>
<evidence type="ECO:0000313" key="2">
    <source>
        <dbReference type="Proteomes" id="UP000606900"/>
    </source>
</evidence>
<name>A0A843AQR8_METFO</name>
<dbReference type="EMBL" id="JADIIL010000003">
    <property type="protein sequence ID" value="MBF4473913.1"/>
    <property type="molecule type" value="Genomic_DNA"/>
</dbReference>
<accession>A0A843AQR8</accession>
<sequence length="48" mass="5648">MIEMIGLNEKLKDIYKTYKDHENPPVPIKKIKKYLRLSGVSLEDEDTI</sequence>
<gene>
    <name evidence="1" type="ORF">ISP06_00370</name>
</gene>
<dbReference type="AlphaFoldDB" id="A0A843AQR8"/>
<evidence type="ECO:0000313" key="1">
    <source>
        <dbReference type="EMBL" id="MBF4473913.1"/>
    </source>
</evidence>
<reference evidence="1" key="1">
    <citation type="submission" date="2020-10" db="EMBL/GenBank/DDBJ databases">
        <title>Dehalococcoides mccartyi of a TCE/Cr reducing biochatode.</title>
        <authorList>
            <person name="Matturro B."/>
        </authorList>
    </citation>
    <scope>NUCLEOTIDE SEQUENCE</scope>
    <source>
        <strain evidence="1">Bin2</strain>
    </source>
</reference>
<dbReference type="Proteomes" id="UP000606900">
    <property type="component" value="Unassembled WGS sequence"/>
</dbReference>
<dbReference type="RefSeq" id="WP_276697807.1">
    <property type="nucleotide sequence ID" value="NZ_JADIIL010000003.1"/>
</dbReference>